<sequence>MCLLKRQDHKDNSGGHTRPFKRPRMVGIEIYQVEDGFTTLNPGMPSRRVIRTGAKVTKRYDVVIGSTGYTPRKGFKWKRKSAITNSKLEKMRAEKVIQTRSAAVAKTQGKNISNRRTHVPRK</sequence>
<feature type="compositionally biased region" description="Basic residues" evidence="1">
    <location>
        <begin position="113"/>
        <end position="122"/>
    </location>
</feature>
<dbReference type="Gramene" id="PHT79361">
    <property type="protein sequence ID" value="PHT79361"/>
    <property type="gene ID" value="T459_17413"/>
</dbReference>
<evidence type="ECO:0000256" key="1">
    <source>
        <dbReference type="SAM" id="MobiDB-lite"/>
    </source>
</evidence>
<reference evidence="2 3" key="1">
    <citation type="journal article" date="2014" name="Nat. Genet.">
        <title>Genome sequence of the hot pepper provides insights into the evolution of pungency in Capsicum species.</title>
        <authorList>
            <person name="Kim S."/>
            <person name="Park M."/>
            <person name="Yeom S.I."/>
            <person name="Kim Y.M."/>
            <person name="Lee J.M."/>
            <person name="Lee H.A."/>
            <person name="Seo E."/>
            <person name="Choi J."/>
            <person name="Cheong K."/>
            <person name="Kim K.T."/>
            <person name="Jung K."/>
            <person name="Lee G.W."/>
            <person name="Oh S.K."/>
            <person name="Bae C."/>
            <person name="Kim S.B."/>
            <person name="Lee H.Y."/>
            <person name="Kim S.Y."/>
            <person name="Kim M.S."/>
            <person name="Kang B.C."/>
            <person name="Jo Y.D."/>
            <person name="Yang H.B."/>
            <person name="Jeong H.J."/>
            <person name="Kang W.H."/>
            <person name="Kwon J.K."/>
            <person name="Shin C."/>
            <person name="Lim J.Y."/>
            <person name="Park J.H."/>
            <person name="Huh J.H."/>
            <person name="Kim J.S."/>
            <person name="Kim B.D."/>
            <person name="Cohen O."/>
            <person name="Paran I."/>
            <person name="Suh M.C."/>
            <person name="Lee S.B."/>
            <person name="Kim Y.K."/>
            <person name="Shin Y."/>
            <person name="Noh S.J."/>
            <person name="Park J."/>
            <person name="Seo Y.S."/>
            <person name="Kwon S.Y."/>
            <person name="Kim H.A."/>
            <person name="Park J.M."/>
            <person name="Kim H.J."/>
            <person name="Choi S.B."/>
            <person name="Bosland P.W."/>
            <person name="Reeves G."/>
            <person name="Jo S.H."/>
            <person name="Lee B.W."/>
            <person name="Cho H.T."/>
            <person name="Choi H.S."/>
            <person name="Lee M.S."/>
            <person name="Yu Y."/>
            <person name="Do Choi Y."/>
            <person name="Park B.S."/>
            <person name="van Deynze A."/>
            <person name="Ashrafi H."/>
            <person name="Hill T."/>
            <person name="Kim W.T."/>
            <person name="Pai H.S."/>
            <person name="Ahn H.K."/>
            <person name="Yeam I."/>
            <person name="Giovannoni J.J."/>
            <person name="Rose J.K."/>
            <person name="Sorensen I."/>
            <person name="Lee S.J."/>
            <person name="Kim R.W."/>
            <person name="Choi I.Y."/>
            <person name="Choi B.S."/>
            <person name="Lim J.S."/>
            <person name="Lee Y.H."/>
            <person name="Choi D."/>
        </authorList>
    </citation>
    <scope>NUCLEOTIDE SEQUENCE [LARGE SCALE GENOMIC DNA]</scope>
    <source>
        <strain evidence="3">cv. CM334</strain>
    </source>
</reference>
<dbReference type="AlphaFoldDB" id="A0A2G2ZBS1"/>
<accession>A0A2G2ZBS1</accession>
<comment type="caution">
    <text evidence="2">The sequence shown here is derived from an EMBL/GenBank/DDBJ whole genome shotgun (WGS) entry which is preliminary data.</text>
</comment>
<feature type="region of interest" description="Disordered" evidence="1">
    <location>
        <begin position="1"/>
        <end position="21"/>
    </location>
</feature>
<evidence type="ECO:0000313" key="3">
    <source>
        <dbReference type="Proteomes" id="UP000222542"/>
    </source>
</evidence>
<dbReference type="OMA" id="SEATCIG"/>
<organism evidence="2 3">
    <name type="scientific">Capsicum annuum</name>
    <name type="common">Capsicum pepper</name>
    <dbReference type="NCBI Taxonomy" id="4072"/>
    <lineage>
        <taxon>Eukaryota</taxon>
        <taxon>Viridiplantae</taxon>
        <taxon>Streptophyta</taxon>
        <taxon>Embryophyta</taxon>
        <taxon>Tracheophyta</taxon>
        <taxon>Spermatophyta</taxon>
        <taxon>Magnoliopsida</taxon>
        <taxon>eudicotyledons</taxon>
        <taxon>Gunneridae</taxon>
        <taxon>Pentapetalae</taxon>
        <taxon>asterids</taxon>
        <taxon>lamiids</taxon>
        <taxon>Solanales</taxon>
        <taxon>Solanaceae</taxon>
        <taxon>Solanoideae</taxon>
        <taxon>Capsiceae</taxon>
        <taxon>Capsicum</taxon>
    </lineage>
</organism>
<feature type="compositionally biased region" description="Basic and acidic residues" evidence="1">
    <location>
        <begin position="1"/>
        <end position="13"/>
    </location>
</feature>
<reference evidence="2 3" key="2">
    <citation type="journal article" date="2017" name="Genome Biol.">
        <title>New reference genome sequences of hot pepper reveal the massive evolution of plant disease-resistance genes by retroduplication.</title>
        <authorList>
            <person name="Kim S."/>
            <person name="Park J."/>
            <person name="Yeom S.I."/>
            <person name="Kim Y.M."/>
            <person name="Seo E."/>
            <person name="Kim K.T."/>
            <person name="Kim M.S."/>
            <person name="Lee J.M."/>
            <person name="Cheong K."/>
            <person name="Shin H.S."/>
            <person name="Kim S.B."/>
            <person name="Han K."/>
            <person name="Lee J."/>
            <person name="Park M."/>
            <person name="Lee H.A."/>
            <person name="Lee H.Y."/>
            <person name="Lee Y."/>
            <person name="Oh S."/>
            <person name="Lee J.H."/>
            <person name="Choi E."/>
            <person name="Choi E."/>
            <person name="Lee S.E."/>
            <person name="Jeon J."/>
            <person name="Kim H."/>
            <person name="Choi G."/>
            <person name="Song H."/>
            <person name="Lee J."/>
            <person name="Lee S.C."/>
            <person name="Kwon J.K."/>
            <person name="Lee H.Y."/>
            <person name="Koo N."/>
            <person name="Hong Y."/>
            <person name="Kim R.W."/>
            <person name="Kang W.H."/>
            <person name="Huh J.H."/>
            <person name="Kang B.C."/>
            <person name="Yang T.J."/>
            <person name="Lee Y.H."/>
            <person name="Bennetzen J.L."/>
            <person name="Choi D."/>
        </authorList>
    </citation>
    <scope>NUCLEOTIDE SEQUENCE [LARGE SCALE GENOMIC DNA]</scope>
    <source>
        <strain evidence="3">cv. CM334</strain>
    </source>
</reference>
<dbReference type="Proteomes" id="UP000222542">
    <property type="component" value="Unassembled WGS sequence"/>
</dbReference>
<name>A0A2G2ZBS1_CAPAN</name>
<keyword evidence="3" id="KW-1185">Reference proteome</keyword>
<proteinExistence type="predicted"/>
<dbReference type="EMBL" id="AYRZ02000006">
    <property type="protein sequence ID" value="PHT79361.1"/>
    <property type="molecule type" value="Genomic_DNA"/>
</dbReference>
<gene>
    <name evidence="2" type="ORF">T459_17413</name>
</gene>
<protein>
    <submittedName>
        <fullName evidence="2">Uncharacterized protein</fullName>
    </submittedName>
</protein>
<feature type="region of interest" description="Disordered" evidence="1">
    <location>
        <begin position="100"/>
        <end position="122"/>
    </location>
</feature>
<evidence type="ECO:0000313" key="2">
    <source>
        <dbReference type="EMBL" id="PHT79361.1"/>
    </source>
</evidence>